<reference evidence="2 3" key="1">
    <citation type="journal article" date="2015" name="Genome Biol. Evol.">
        <title>Comparative Genomics of a Bacterivorous Green Alga Reveals Evolutionary Causalities and Consequences of Phago-Mixotrophic Mode of Nutrition.</title>
        <authorList>
            <person name="Burns J.A."/>
            <person name="Paasch A."/>
            <person name="Narechania A."/>
            <person name="Kim E."/>
        </authorList>
    </citation>
    <scope>NUCLEOTIDE SEQUENCE [LARGE SCALE GENOMIC DNA]</scope>
    <source>
        <strain evidence="2 3">PLY_AMNH</strain>
    </source>
</reference>
<dbReference type="AlphaFoldDB" id="A0AAE0GC12"/>
<evidence type="ECO:0000256" key="1">
    <source>
        <dbReference type="SAM" id="MobiDB-lite"/>
    </source>
</evidence>
<gene>
    <name evidence="2" type="ORF">CYMTET_16434</name>
</gene>
<dbReference type="Proteomes" id="UP001190700">
    <property type="component" value="Unassembled WGS sequence"/>
</dbReference>
<feature type="compositionally biased region" description="Polar residues" evidence="1">
    <location>
        <begin position="14"/>
        <end position="27"/>
    </location>
</feature>
<name>A0AAE0GC12_9CHLO</name>
<keyword evidence="3" id="KW-1185">Reference proteome</keyword>
<evidence type="ECO:0000313" key="2">
    <source>
        <dbReference type="EMBL" id="KAK3275440.1"/>
    </source>
</evidence>
<proteinExistence type="predicted"/>
<evidence type="ECO:0000313" key="3">
    <source>
        <dbReference type="Proteomes" id="UP001190700"/>
    </source>
</evidence>
<accession>A0AAE0GC12</accession>
<feature type="region of interest" description="Disordered" evidence="1">
    <location>
        <begin position="1"/>
        <end position="35"/>
    </location>
</feature>
<comment type="caution">
    <text evidence="2">The sequence shown here is derived from an EMBL/GenBank/DDBJ whole genome shotgun (WGS) entry which is preliminary data.</text>
</comment>
<dbReference type="EMBL" id="LGRX02007226">
    <property type="protein sequence ID" value="KAK3275440.1"/>
    <property type="molecule type" value="Genomic_DNA"/>
</dbReference>
<sequence length="514" mass="56034">MLRAPLPSIELEASPSTSPGLTTTAPGSVTPFPGGDLESPGVWEKALATRAPGKELILMAVGDTRDHRRAQKDPALKRISLEFVVNLVRNLHSFGIDHYLMLASSEDLCNRLRATYDIQGCAWSSHLHAHPGLPSWNLQPGDMFLLWAQQWHYVAKAIEHNVNVMRVDSDVVFTENPYPILKGPLFSRFNVLAQTDIFKERIECGQRMSVVPPEETERVKALVGDLNLCGKGGGPLINVGLVYIQNAKLGGAIHDVVTGTVAQIVSLLDSLAEGSEKGDPNRLIDQPIMREQINKHNKRGGWYMMNAEQSAGIYGMEAPCPHAPEVCDQVTKARRQTAFAVATLQKDGDSMEETWVGAPDWLFGRACVKHVTNVNKMLPRFNSSSSGTMCPSAAGNPAPGPLGAAMVGIHMVYSKAKKRKNLMEAMQWWNVEVPADEIPPGSTCQDPLAGQGLLFSHTFLRQVTPSEGRGFMCSMRPTSKGCACCVGIPETISNEDLEGLHIEDLLPLFGVEAI</sequence>
<organism evidence="2 3">
    <name type="scientific">Cymbomonas tetramitiformis</name>
    <dbReference type="NCBI Taxonomy" id="36881"/>
    <lineage>
        <taxon>Eukaryota</taxon>
        <taxon>Viridiplantae</taxon>
        <taxon>Chlorophyta</taxon>
        <taxon>Pyramimonadophyceae</taxon>
        <taxon>Pyramimonadales</taxon>
        <taxon>Pyramimonadaceae</taxon>
        <taxon>Cymbomonas</taxon>
    </lineage>
</organism>
<evidence type="ECO:0008006" key="4">
    <source>
        <dbReference type="Google" id="ProtNLM"/>
    </source>
</evidence>
<protein>
    <recommendedName>
        <fullName evidence="4">Nucleotide-diphospho-sugar transferase domain-containing protein</fullName>
    </recommendedName>
</protein>